<dbReference type="Pfam" id="PF01494">
    <property type="entry name" value="FAD_binding_3"/>
    <property type="match status" value="1"/>
</dbReference>
<proteinExistence type="predicted"/>
<evidence type="ECO:0000256" key="4">
    <source>
        <dbReference type="ARBA" id="ARBA00023033"/>
    </source>
</evidence>
<keyword evidence="1" id="KW-0285">Flavoprotein</keyword>
<dbReference type="EMBL" id="JAGGLR010000024">
    <property type="protein sequence ID" value="MBP2066392.1"/>
    <property type="molecule type" value="Genomic_DNA"/>
</dbReference>
<keyword evidence="4" id="KW-0503">Monooxygenase</keyword>
<dbReference type="PANTHER" id="PTHR47178:SF6">
    <property type="entry name" value="FAD-BINDING DOMAIN-CONTAINING PROTEIN"/>
    <property type="match status" value="1"/>
</dbReference>
<dbReference type="PRINTS" id="PR00420">
    <property type="entry name" value="RNGMNOXGNASE"/>
</dbReference>
<dbReference type="InterPro" id="IPR036188">
    <property type="entry name" value="FAD/NAD-bd_sf"/>
</dbReference>
<evidence type="ECO:0000256" key="1">
    <source>
        <dbReference type="ARBA" id="ARBA00022630"/>
    </source>
</evidence>
<evidence type="ECO:0000256" key="3">
    <source>
        <dbReference type="ARBA" id="ARBA00023002"/>
    </source>
</evidence>
<keyword evidence="2" id="KW-0274">FAD</keyword>
<dbReference type="RefSeq" id="WP_078956450.1">
    <property type="nucleotide sequence ID" value="NZ_BAABDR010000053.1"/>
</dbReference>
<feature type="region of interest" description="Disordered" evidence="5">
    <location>
        <begin position="377"/>
        <end position="411"/>
    </location>
</feature>
<dbReference type="InterPro" id="IPR002938">
    <property type="entry name" value="FAD-bd"/>
</dbReference>
<gene>
    <name evidence="7" type="ORF">J2Z30_007441</name>
</gene>
<dbReference type="Pfam" id="PF13450">
    <property type="entry name" value="NAD_binding_8"/>
    <property type="match status" value="1"/>
</dbReference>
<dbReference type="Gene3D" id="3.50.50.60">
    <property type="entry name" value="FAD/NAD(P)-binding domain"/>
    <property type="match status" value="1"/>
</dbReference>
<reference evidence="7 8" key="1">
    <citation type="submission" date="2021-03" db="EMBL/GenBank/DDBJ databases">
        <title>Genomic Encyclopedia of Type Strains, Phase IV (KMG-IV): sequencing the most valuable type-strain genomes for metagenomic binning, comparative biology and taxonomic classification.</title>
        <authorList>
            <person name="Goeker M."/>
        </authorList>
    </citation>
    <scope>NUCLEOTIDE SEQUENCE [LARGE SCALE GENOMIC DNA]</scope>
    <source>
        <strain evidence="7 8">DSM 41954</strain>
    </source>
</reference>
<evidence type="ECO:0000256" key="5">
    <source>
        <dbReference type="SAM" id="MobiDB-lite"/>
    </source>
</evidence>
<feature type="domain" description="FAD-binding" evidence="6">
    <location>
        <begin position="103"/>
        <end position="338"/>
    </location>
</feature>
<dbReference type="Proteomes" id="UP000756710">
    <property type="component" value="Unassembled WGS sequence"/>
</dbReference>
<evidence type="ECO:0000259" key="6">
    <source>
        <dbReference type="Pfam" id="PF01494"/>
    </source>
</evidence>
<keyword evidence="8" id="KW-1185">Reference proteome</keyword>
<name>A0ABS4N4R5_9ACTN</name>
<organism evidence="7 8">
    <name type="scientific">Streptomyces iranensis</name>
    <dbReference type="NCBI Taxonomy" id="576784"/>
    <lineage>
        <taxon>Bacteria</taxon>
        <taxon>Bacillati</taxon>
        <taxon>Actinomycetota</taxon>
        <taxon>Actinomycetes</taxon>
        <taxon>Kitasatosporales</taxon>
        <taxon>Streptomycetaceae</taxon>
        <taxon>Streptomyces</taxon>
        <taxon>Streptomyces violaceusniger group</taxon>
    </lineage>
</organism>
<dbReference type="PANTHER" id="PTHR47178">
    <property type="entry name" value="MONOOXYGENASE, FAD-BINDING"/>
    <property type="match status" value="1"/>
</dbReference>
<evidence type="ECO:0000256" key="2">
    <source>
        <dbReference type="ARBA" id="ARBA00022827"/>
    </source>
</evidence>
<keyword evidence="3" id="KW-0560">Oxidoreductase</keyword>
<accession>A0ABS4N4R5</accession>
<sequence length="411" mass="43758">MRVSVIGAGLGGLCLAQGLRGAGIEADVYERDPAITARFQGYRLVLSPVGFEALRGCLPLRWHPLLDAIVGDAYAGQLILDPQLNQIGELGPGRTGIVIDRQVLRHLLLTGLTVRTGAALTGYDVLDDGKAEARFAHGAPTTADLLVGADGVGSAVRAVLSPQTTATDTGTRFVIGRTPLTERFAALEPAFGSKIAGDEVSLMLGAMRFRTPPKQAAEELAPEVTLPDIRDYVRWAMLLPPNGSLGAPTAQEAVLSRMEGWHPDLRALIEQADPDNSTLLPIRVVEPRERWTPGPVTLLGDAIHATSPTGGNGANTALRDADLLRRCLIEAVERRQDLLGAVGDYERQMFEYGGEAVRHSLAALPAFVPNPERRIRGRGRRRAASGVRSGQVSGAGRPGGEPPDSQVAVER</sequence>
<comment type="caution">
    <text evidence="7">The sequence shown here is derived from an EMBL/GenBank/DDBJ whole genome shotgun (WGS) entry which is preliminary data.</text>
</comment>
<evidence type="ECO:0000313" key="8">
    <source>
        <dbReference type="Proteomes" id="UP000756710"/>
    </source>
</evidence>
<dbReference type="SUPFAM" id="SSF51905">
    <property type="entry name" value="FAD/NAD(P)-binding domain"/>
    <property type="match status" value="1"/>
</dbReference>
<evidence type="ECO:0000313" key="7">
    <source>
        <dbReference type="EMBL" id="MBP2066392.1"/>
    </source>
</evidence>
<protein>
    <submittedName>
        <fullName evidence="7">2-polyprenyl-6-methoxyphenol hydroxylase-like FAD-dependent oxidoreductase</fullName>
    </submittedName>
</protein>